<dbReference type="EMBL" id="GGEC01010681">
    <property type="protein sequence ID" value="MBW91164.1"/>
    <property type="molecule type" value="Transcribed_RNA"/>
</dbReference>
<sequence length="50" mass="5759">MGIHLYLSQLGEARQHTAMLPCTPPGHQKILFYHLQSHMFRGLCQQLPKT</sequence>
<name>A0A2P2JCG5_RHIMU</name>
<organism evidence="1">
    <name type="scientific">Rhizophora mucronata</name>
    <name type="common">Asiatic mangrove</name>
    <dbReference type="NCBI Taxonomy" id="61149"/>
    <lineage>
        <taxon>Eukaryota</taxon>
        <taxon>Viridiplantae</taxon>
        <taxon>Streptophyta</taxon>
        <taxon>Embryophyta</taxon>
        <taxon>Tracheophyta</taxon>
        <taxon>Spermatophyta</taxon>
        <taxon>Magnoliopsida</taxon>
        <taxon>eudicotyledons</taxon>
        <taxon>Gunneridae</taxon>
        <taxon>Pentapetalae</taxon>
        <taxon>rosids</taxon>
        <taxon>fabids</taxon>
        <taxon>Malpighiales</taxon>
        <taxon>Rhizophoraceae</taxon>
        <taxon>Rhizophora</taxon>
    </lineage>
</organism>
<evidence type="ECO:0000313" key="1">
    <source>
        <dbReference type="EMBL" id="MBW91164.1"/>
    </source>
</evidence>
<protein>
    <submittedName>
        <fullName evidence="1">Uncharacterized protein</fullName>
    </submittedName>
</protein>
<dbReference type="AlphaFoldDB" id="A0A2P2JCG5"/>
<accession>A0A2P2JCG5</accession>
<proteinExistence type="predicted"/>
<reference evidence="1" key="1">
    <citation type="submission" date="2018-02" db="EMBL/GenBank/DDBJ databases">
        <title>Rhizophora mucronata_Transcriptome.</title>
        <authorList>
            <person name="Meera S.P."/>
            <person name="Sreeshan A."/>
            <person name="Augustine A."/>
        </authorList>
    </citation>
    <scope>NUCLEOTIDE SEQUENCE</scope>
    <source>
        <tissue evidence="1">Leaf</tissue>
    </source>
</reference>